<dbReference type="Pfam" id="PF07976">
    <property type="entry name" value="Phe_hydrox_dim"/>
    <property type="match status" value="1"/>
</dbReference>
<reference evidence="4" key="1">
    <citation type="journal article" date="2019" name="Int. J. Syst. Evol. Microbiol.">
        <title>The Global Catalogue of Microorganisms (GCM) 10K type strain sequencing project: providing services to taxonomists for standard genome sequencing and annotation.</title>
        <authorList>
            <consortium name="The Broad Institute Genomics Platform"/>
            <consortium name="The Broad Institute Genome Sequencing Center for Infectious Disease"/>
            <person name="Wu L."/>
            <person name="Ma J."/>
        </authorList>
    </citation>
    <scope>NUCLEOTIDE SEQUENCE [LARGE SCALE GENOMIC DNA]</scope>
    <source>
        <strain evidence="4">JCM 19125</strain>
    </source>
</reference>
<dbReference type="Proteomes" id="UP001501521">
    <property type="component" value="Unassembled WGS sequence"/>
</dbReference>
<feature type="domain" description="Phenol hydroxylase-like C-terminal dimerisation" evidence="2">
    <location>
        <begin position="2"/>
        <end position="153"/>
    </location>
</feature>
<evidence type="ECO:0000256" key="1">
    <source>
        <dbReference type="ARBA" id="ARBA00023002"/>
    </source>
</evidence>
<proteinExistence type="predicted"/>
<dbReference type="InterPro" id="IPR038220">
    <property type="entry name" value="PHOX_C_sf"/>
</dbReference>
<organism evidence="3 4">
    <name type="scientific">Tessaracoccus lubricantis</name>
    <dbReference type="NCBI Taxonomy" id="545543"/>
    <lineage>
        <taxon>Bacteria</taxon>
        <taxon>Bacillati</taxon>
        <taxon>Actinomycetota</taxon>
        <taxon>Actinomycetes</taxon>
        <taxon>Propionibacteriales</taxon>
        <taxon>Propionibacteriaceae</taxon>
        <taxon>Tessaracoccus</taxon>
    </lineage>
</organism>
<protein>
    <recommendedName>
        <fullName evidence="2">Phenol hydroxylase-like C-terminal dimerisation domain-containing protein</fullName>
    </recommendedName>
</protein>
<dbReference type="SUPFAM" id="SSF52833">
    <property type="entry name" value="Thioredoxin-like"/>
    <property type="match status" value="1"/>
</dbReference>
<dbReference type="CDD" id="cd02979">
    <property type="entry name" value="PHOX_C"/>
    <property type="match status" value="1"/>
</dbReference>
<dbReference type="EMBL" id="BAABLV010000004">
    <property type="protein sequence ID" value="GAA4888952.1"/>
    <property type="molecule type" value="Genomic_DNA"/>
</dbReference>
<keyword evidence="4" id="KW-1185">Reference proteome</keyword>
<name>A0ABP9EXI0_9ACTN</name>
<evidence type="ECO:0000313" key="4">
    <source>
        <dbReference type="Proteomes" id="UP001501521"/>
    </source>
</evidence>
<evidence type="ECO:0000259" key="2">
    <source>
        <dbReference type="Pfam" id="PF07976"/>
    </source>
</evidence>
<dbReference type="Gene3D" id="3.40.30.20">
    <property type="match status" value="1"/>
</dbReference>
<gene>
    <name evidence="3" type="ORF">GCM10025789_01620</name>
</gene>
<comment type="caution">
    <text evidence="3">The sequence shown here is derived from an EMBL/GenBank/DDBJ whole genome shotgun (WGS) entry which is preliminary data.</text>
</comment>
<keyword evidence="1" id="KW-0560">Oxidoreductase</keyword>
<dbReference type="InterPro" id="IPR012941">
    <property type="entry name" value="Phe_hydrox_C_dim_dom"/>
</dbReference>
<dbReference type="InterPro" id="IPR036249">
    <property type="entry name" value="Thioredoxin-like_sf"/>
</dbReference>
<accession>A0ABP9EXI0</accession>
<evidence type="ECO:0000313" key="3">
    <source>
        <dbReference type="EMBL" id="GAA4888952.1"/>
    </source>
</evidence>
<sequence>MARVCDGNPLHLGHQARADGRWRLYAFADVDGSGLDAWAQWLAGGDDSPVVRYTPEGADVDSVFDVRAIYQQAHEDVDLMAVPAVFKPEVGPFRLTYLEKVYARLSEDEDIFAERAIDRGGAVVVARPDQYVAHVLPLHDTAALAAFFERNLLSR</sequence>